<dbReference type="AlphaFoldDB" id="A0AAT9P6X1"/>
<organism evidence="1">
    <name type="scientific">Macrococcus psychrotolerans</name>
    <dbReference type="NCBI Taxonomy" id="3039389"/>
    <lineage>
        <taxon>Bacteria</taxon>
        <taxon>Bacillati</taxon>
        <taxon>Bacillota</taxon>
        <taxon>Bacilli</taxon>
        <taxon>Bacillales</taxon>
        <taxon>Staphylococcaceae</taxon>
        <taxon>Macrococcus</taxon>
    </lineage>
</organism>
<reference evidence="2" key="2">
    <citation type="submission" date="2023-04" db="EMBL/GenBank/DDBJ databases">
        <title>Macrococci isolated from food, foodproducing animals, and human clinical materials.</title>
        <authorList>
            <person name="Maslanova I."/>
            <person name="Svec P."/>
            <person name="Sedlacek I."/>
            <person name="Novakova D."/>
            <person name="Keller J.E."/>
            <person name="Schwendener S."/>
            <person name="Finstrlova A."/>
            <person name="Botka T."/>
            <person name="Kovarovic V."/>
            <person name="Petras P."/>
            <person name="Perreten V."/>
            <person name="Pantucek R."/>
        </authorList>
    </citation>
    <scope>NUCLEOTIDE SEQUENCE</scope>
    <source>
        <strain evidence="2">NRL/St 21/332</strain>
    </source>
</reference>
<evidence type="ECO:0000313" key="2">
    <source>
        <dbReference type="EMBL" id="WZE67039.1"/>
    </source>
</evidence>
<proteinExistence type="predicted"/>
<dbReference type="EMBL" id="CP079955">
    <property type="protein sequence ID" value="QYA33216.1"/>
    <property type="molecule type" value="Genomic_DNA"/>
</dbReference>
<evidence type="ECO:0000313" key="1">
    <source>
        <dbReference type="EMBL" id="QYA33216.1"/>
    </source>
</evidence>
<protein>
    <submittedName>
        <fullName evidence="1">Uncharacterized protein</fullName>
    </submittedName>
</protein>
<reference evidence="1" key="1">
    <citation type="submission" date="2021-07" db="EMBL/GenBank/DDBJ databases">
        <title>Prevalence and characterization of methicillin-resistant Macrococcus spp. in food producing animals and meat in Switzerland in 2019.</title>
        <authorList>
            <person name="Keller J.E."/>
            <person name="Schwendener S."/>
            <person name="Neuenschwander J."/>
            <person name="Overesch G."/>
            <person name="Perreten V."/>
        </authorList>
    </citation>
    <scope>NUCLEOTIDE SEQUENCE</scope>
    <source>
        <strain evidence="1">19Msa1099</strain>
    </source>
</reference>
<sequence length="60" mass="7128">MSIINLKGHWAVPFEEYENTHKTIYDSIKTNNYHVEVNYTTNKDIVNIEMVEIINGDYKH</sequence>
<gene>
    <name evidence="1" type="ORF">KYI10_01895</name>
    <name evidence="2" type="ORF">QA541_01945</name>
</gene>
<accession>A0AAU6RAI2</accession>
<dbReference type="EMBL" id="CP124577">
    <property type="protein sequence ID" value="WZE67039.1"/>
    <property type="molecule type" value="Genomic_DNA"/>
</dbReference>
<dbReference type="RefSeq" id="WP_219493829.1">
    <property type="nucleotide sequence ID" value="NZ_CP124577.1"/>
</dbReference>
<accession>A0AAT9P6X1</accession>
<name>A0AAT9P6X1_9STAP</name>